<protein>
    <submittedName>
        <fullName evidence="1">Uncharacterized protein</fullName>
    </submittedName>
</protein>
<evidence type="ECO:0000313" key="2">
    <source>
        <dbReference type="Proteomes" id="UP001295684"/>
    </source>
</evidence>
<comment type="caution">
    <text evidence="1">The sequence shown here is derived from an EMBL/GenBank/DDBJ whole genome shotgun (WGS) entry which is preliminary data.</text>
</comment>
<dbReference type="AlphaFoldDB" id="A0AAD1XJ42"/>
<keyword evidence="2" id="KW-1185">Reference proteome</keyword>
<proteinExistence type="predicted"/>
<evidence type="ECO:0000313" key="1">
    <source>
        <dbReference type="EMBL" id="CAI2373629.1"/>
    </source>
</evidence>
<organism evidence="1 2">
    <name type="scientific">Euplotes crassus</name>
    <dbReference type="NCBI Taxonomy" id="5936"/>
    <lineage>
        <taxon>Eukaryota</taxon>
        <taxon>Sar</taxon>
        <taxon>Alveolata</taxon>
        <taxon>Ciliophora</taxon>
        <taxon>Intramacronucleata</taxon>
        <taxon>Spirotrichea</taxon>
        <taxon>Hypotrichia</taxon>
        <taxon>Euplotida</taxon>
        <taxon>Euplotidae</taxon>
        <taxon>Moneuplotes</taxon>
    </lineage>
</organism>
<sequence length="346" mass="39729">MSAQEEEKIDTSNKLKADEIGEQLNINEGLSPEIERNRPNHFTEIEHESVPISKIEQVFNNKNDDGESGFGATPSSITLLHKDAVQDSFRVALFVFDFLQSNQKIKEIVDDSDDEDLSIFLDDIDDKYQEQTNLLMTTQDINIFAKSKDELEGPNQIVMDSPPPNKEITSEVEEEFQAEVVQRRKKKTMEELEMKNLNKKTKITTDPRVYKASLTPQAIMYFRPLFSQLLFTDISFLLLYNDEYINSISQPDSLTNLDSKDNKISLRSKKWMDYLNVSICRSFIIKEAGLGSRTGGDDLGLSKYNSYELYTNEMLNKIILKKHRRGKEAKKKLLPFLGIISEGEDE</sequence>
<gene>
    <name evidence="1" type="ORF">ECRASSUSDP1_LOCUS14975</name>
</gene>
<accession>A0AAD1XJ42</accession>
<name>A0AAD1XJ42_EUPCR</name>
<dbReference type="Proteomes" id="UP001295684">
    <property type="component" value="Unassembled WGS sequence"/>
</dbReference>
<dbReference type="EMBL" id="CAMPGE010014986">
    <property type="protein sequence ID" value="CAI2373629.1"/>
    <property type="molecule type" value="Genomic_DNA"/>
</dbReference>
<reference evidence="1" key="1">
    <citation type="submission" date="2023-07" db="EMBL/GenBank/DDBJ databases">
        <authorList>
            <consortium name="AG Swart"/>
            <person name="Singh M."/>
            <person name="Singh A."/>
            <person name="Seah K."/>
            <person name="Emmerich C."/>
        </authorList>
    </citation>
    <scope>NUCLEOTIDE SEQUENCE</scope>
    <source>
        <strain evidence="1">DP1</strain>
    </source>
</reference>